<accession>F6PJE9</accession>
<dbReference type="GO" id="GO:0005886">
    <property type="term" value="C:plasma membrane"/>
    <property type="evidence" value="ECO:0000318"/>
    <property type="project" value="GO_Central"/>
</dbReference>
<name>F6PJE9_MONDO</name>
<evidence type="ECO:0000313" key="13">
    <source>
        <dbReference type="Ensembl" id="ENSMODP00000015579.3"/>
    </source>
</evidence>
<dbReference type="PROSITE" id="PS50262">
    <property type="entry name" value="G_PROTEIN_RECEP_F1_2"/>
    <property type="match status" value="1"/>
</dbReference>
<protein>
    <submittedName>
        <fullName evidence="13">Probable G-protein coupled receptor 83</fullName>
    </submittedName>
</protein>
<comment type="subcellular location">
    <subcellularLocation>
        <location evidence="1">Cell membrane</location>
        <topology evidence="1">Multi-pass membrane protein</topology>
    </subcellularLocation>
</comment>
<dbReference type="STRING" id="13616.ENSMODP00000015579"/>
<reference evidence="13" key="2">
    <citation type="submission" date="2025-08" db="UniProtKB">
        <authorList>
            <consortium name="Ensembl"/>
        </authorList>
    </citation>
    <scope>IDENTIFICATION</scope>
</reference>
<dbReference type="Proteomes" id="UP000002280">
    <property type="component" value="Chromosome X"/>
</dbReference>
<dbReference type="eggNOG" id="KOG3656">
    <property type="taxonomic scope" value="Eukaryota"/>
</dbReference>
<evidence type="ECO:0000313" key="14">
    <source>
        <dbReference type="Proteomes" id="UP000002280"/>
    </source>
</evidence>
<dbReference type="SMART" id="SM01381">
    <property type="entry name" value="7TM_GPCR_Srsx"/>
    <property type="match status" value="1"/>
</dbReference>
<keyword evidence="4 11" id="KW-0812">Transmembrane</keyword>
<gene>
    <name evidence="13" type="primary">LOC103098396</name>
</gene>
<dbReference type="InterPro" id="IPR000611">
    <property type="entry name" value="NPY_rcpt"/>
</dbReference>
<evidence type="ECO:0000256" key="6">
    <source>
        <dbReference type="ARBA" id="ARBA00023040"/>
    </source>
</evidence>
<keyword evidence="6" id="KW-0297">G-protein coupled receptor</keyword>
<feature type="compositionally biased region" description="Polar residues" evidence="10">
    <location>
        <begin position="1"/>
        <end position="16"/>
    </location>
</feature>
<keyword evidence="7 11" id="KW-0472">Membrane</keyword>
<dbReference type="KEGG" id="mdo:103098396"/>
<dbReference type="GO" id="GO:0004983">
    <property type="term" value="F:neuropeptide Y receptor activity"/>
    <property type="evidence" value="ECO:0007669"/>
    <property type="project" value="InterPro"/>
</dbReference>
<keyword evidence="5 11" id="KW-1133">Transmembrane helix</keyword>
<proteinExistence type="inferred from homology"/>
<dbReference type="RefSeq" id="XP_056664771.1">
    <property type="nucleotide sequence ID" value="XM_056808793.1"/>
</dbReference>
<evidence type="ECO:0000256" key="3">
    <source>
        <dbReference type="ARBA" id="ARBA00022475"/>
    </source>
</evidence>
<dbReference type="PRINTS" id="PR00237">
    <property type="entry name" value="GPCRRHODOPSN"/>
</dbReference>
<evidence type="ECO:0000256" key="4">
    <source>
        <dbReference type="ARBA" id="ARBA00022692"/>
    </source>
</evidence>
<dbReference type="Ensembl" id="ENSMODT00000015868.4">
    <property type="protein sequence ID" value="ENSMODP00000015579.3"/>
    <property type="gene ID" value="ENSMODG00000012445.4"/>
</dbReference>
<dbReference type="InterPro" id="IPR000276">
    <property type="entry name" value="GPCR_Rhodpsn"/>
</dbReference>
<reference evidence="13" key="3">
    <citation type="submission" date="2025-09" db="UniProtKB">
        <authorList>
            <consortium name="Ensembl"/>
        </authorList>
    </citation>
    <scope>IDENTIFICATION</scope>
</reference>
<dbReference type="PANTHER" id="PTHR24238">
    <property type="entry name" value="G-PROTEIN COUPLED RECEPTOR"/>
    <property type="match status" value="1"/>
</dbReference>
<dbReference type="InterPro" id="IPR017452">
    <property type="entry name" value="GPCR_Rhodpsn_7TM"/>
</dbReference>
<dbReference type="GeneTree" id="ENSGT00940000154336"/>
<dbReference type="GeneID" id="103098396"/>
<feature type="region of interest" description="Disordered" evidence="10">
    <location>
        <begin position="1"/>
        <end position="28"/>
    </location>
</feature>
<evidence type="ECO:0000256" key="11">
    <source>
        <dbReference type="SAM" id="Phobius"/>
    </source>
</evidence>
<evidence type="ECO:0000256" key="1">
    <source>
        <dbReference type="ARBA" id="ARBA00004651"/>
    </source>
</evidence>
<dbReference type="OrthoDB" id="9451049at2759"/>
<reference evidence="13 14" key="1">
    <citation type="journal article" date="2007" name="Nature">
        <title>Genome of the marsupial Monodelphis domestica reveals innovation in non-coding sequences.</title>
        <authorList>
            <person name="Mikkelsen T.S."/>
            <person name="Wakefield M.J."/>
            <person name="Aken B."/>
            <person name="Amemiya C.T."/>
            <person name="Chang J.L."/>
            <person name="Duke S."/>
            <person name="Garber M."/>
            <person name="Gentles A.J."/>
            <person name="Goodstadt L."/>
            <person name="Heger A."/>
            <person name="Jurka J."/>
            <person name="Kamal M."/>
            <person name="Mauceli E."/>
            <person name="Searle S.M."/>
            <person name="Sharpe T."/>
            <person name="Baker M.L."/>
            <person name="Batzer M.A."/>
            <person name="Benos P.V."/>
            <person name="Belov K."/>
            <person name="Clamp M."/>
            <person name="Cook A."/>
            <person name="Cuff J."/>
            <person name="Das R."/>
            <person name="Davidow L."/>
            <person name="Deakin J.E."/>
            <person name="Fazzari M.J."/>
            <person name="Glass J.L."/>
            <person name="Grabherr M."/>
            <person name="Greally J.M."/>
            <person name="Gu W."/>
            <person name="Hore T.A."/>
            <person name="Huttley G.A."/>
            <person name="Kleber M."/>
            <person name="Jirtle R.L."/>
            <person name="Koina E."/>
            <person name="Lee J.T."/>
            <person name="Mahony S."/>
            <person name="Marra M.A."/>
            <person name="Miller R.D."/>
            <person name="Nicholls R.D."/>
            <person name="Oda M."/>
            <person name="Papenfuss A.T."/>
            <person name="Parra Z.E."/>
            <person name="Pollock D.D."/>
            <person name="Ray D.A."/>
            <person name="Schein J.E."/>
            <person name="Speed T.P."/>
            <person name="Thompson K."/>
            <person name="VandeBerg J.L."/>
            <person name="Wade C.M."/>
            <person name="Walker J.A."/>
            <person name="Waters P.D."/>
            <person name="Webber C."/>
            <person name="Weidman J.R."/>
            <person name="Xie X."/>
            <person name="Zody M.C."/>
            <person name="Baldwin J."/>
            <person name="Abdouelleil A."/>
            <person name="Abdulkadir J."/>
            <person name="Abebe A."/>
            <person name="Abera B."/>
            <person name="Abreu J."/>
            <person name="Acer S.C."/>
            <person name="Aftuck L."/>
            <person name="Alexander A."/>
            <person name="An P."/>
            <person name="Anderson E."/>
            <person name="Anderson S."/>
            <person name="Arachi H."/>
            <person name="Azer M."/>
            <person name="Bachantsang P."/>
            <person name="Barry A."/>
            <person name="Bayul T."/>
            <person name="Berlin A."/>
            <person name="Bessette D."/>
            <person name="Bloom T."/>
            <person name="Bloom T."/>
            <person name="Boguslavskiy L."/>
            <person name="Bonnet C."/>
            <person name="Boukhgalter B."/>
            <person name="Bourzgui I."/>
            <person name="Brown A."/>
            <person name="Cahill P."/>
            <person name="Channer S."/>
            <person name="Cheshatsang Y."/>
            <person name="Chuda L."/>
            <person name="Citroen M."/>
            <person name="Collymore A."/>
            <person name="Cooke P."/>
            <person name="Costello M."/>
            <person name="D'Aco K."/>
            <person name="Daza R."/>
            <person name="De Haan G."/>
            <person name="DeGray S."/>
            <person name="DeMaso C."/>
            <person name="Dhargay N."/>
            <person name="Dooley K."/>
            <person name="Dooley E."/>
            <person name="Doricent M."/>
            <person name="Dorje P."/>
            <person name="Dorjee K."/>
            <person name="Dupes A."/>
            <person name="Elong R."/>
            <person name="Falk J."/>
            <person name="Farina A."/>
            <person name="Faro S."/>
            <person name="Ferguson D."/>
            <person name="Fisher S."/>
            <person name="Foley C.D."/>
            <person name="Franke A."/>
            <person name="Friedrich D."/>
            <person name="Gadbois L."/>
            <person name="Gearin G."/>
            <person name="Gearin C.R."/>
            <person name="Giannoukos G."/>
            <person name="Goode T."/>
            <person name="Graham J."/>
            <person name="Grandbois E."/>
            <person name="Grewal S."/>
            <person name="Gyaltsen K."/>
            <person name="Hafez N."/>
            <person name="Hagos B."/>
            <person name="Hall J."/>
            <person name="Henson C."/>
            <person name="Hollinger A."/>
            <person name="Honan T."/>
            <person name="Huard M.D."/>
            <person name="Hughes L."/>
            <person name="Hurhula B."/>
            <person name="Husby M.E."/>
            <person name="Kamat A."/>
            <person name="Kanga B."/>
            <person name="Kashin S."/>
            <person name="Khazanovich D."/>
            <person name="Kisner P."/>
            <person name="Lance K."/>
            <person name="Lara M."/>
            <person name="Lee W."/>
            <person name="Lennon N."/>
            <person name="Letendre F."/>
            <person name="LeVine R."/>
            <person name="Lipovsky A."/>
            <person name="Liu X."/>
            <person name="Liu J."/>
            <person name="Liu S."/>
            <person name="Lokyitsang T."/>
            <person name="Lokyitsang Y."/>
            <person name="Lubonja R."/>
            <person name="Lui A."/>
            <person name="MacDonald P."/>
            <person name="Magnisalis V."/>
            <person name="Maru K."/>
            <person name="Matthews C."/>
            <person name="McCusker W."/>
            <person name="McDonough S."/>
            <person name="Mehta T."/>
            <person name="Meldrim J."/>
            <person name="Meneus L."/>
            <person name="Mihai O."/>
            <person name="Mihalev A."/>
            <person name="Mihova T."/>
            <person name="Mittelman R."/>
            <person name="Mlenga V."/>
            <person name="Montmayeur A."/>
            <person name="Mulrain L."/>
            <person name="Navidi A."/>
            <person name="Naylor J."/>
            <person name="Negash T."/>
            <person name="Nguyen T."/>
            <person name="Nguyen N."/>
            <person name="Nicol R."/>
            <person name="Norbu C."/>
            <person name="Norbu N."/>
            <person name="Novod N."/>
            <person name="O'Neill B."/>
            <person name="Osman S."/>
            <person name="Markiewicz E."/>
            <person name="Oyono O.L."/>
            <person name="Patti C."/>
            <person name="Phunkhang P."/>
            <person name="Pierre F."/>
            <person name="Priest M."/>
            <person name="Raghuraman S."/>
            <person name="Rege F."/>
            <person name="Reyes R."/>
            <person name="Rise C."/>
            <person name="Rogov P."/>
            <person name="Ross K."/>
            <person name="Ryan E."/>
            <person name="Settipalli S."/>
            <person name="Shea T."/>
            <person name="Sherpa N."/>
            <person name="Shi L."/>
            <person name="Shih D."/>
            <person name="Sparrow T."/>
            <person name="Spaulding J."/>
            <person name="Stalker J."/>
            <person name="Stange-Thomann N."/>
            <person name="Stavropoulos S."/>
            <person name="Stone C."/>
            <person name="Strader C."/>
            <person name="Tesfaye S."/>
            <person name="Thomson T."/>
            <person name="Thoulutsang Y."/>
            <person name="Thoulutsang D."/>
            <person name="Topham K."/>
            <person name="Topping I."/>
            <person name="Tsamla T."/>
            <person name="Vassiliev H."/>
            <person name="Vo A."/>
            <person name="Wangchuk T."/>
            <person name="Wangdi T."/>
            <person name="Weiand M."/>
            <person name="Wilkinson J."/>
            <person name="Wilson A."/>
            <person name="Yadav S."/>
            <person name="Young G."/>
            <person name="Yu Q."/>
            <person name="Zembek L."/>
            <person name="Zhong D."/>
            <person name="Zimmer A."/>
            <person name="Zwirko Z."/>
            <person name="Jaffe D.B."/>
            <person name="Alvarez P."/>
            <person name="Brockman W."/>
            <person name="Butler J."/>
            <person name="Chin C."/>
            <person name="Gnerre S."/>
            <person name="MacCallum I."/>
            <person name="Graves J.A."/>
            <person name="Ponting C.P."/>
            <person name="Breen M."/>
            <person name="Samollow P.B."/>
            <person name="Lander E.S."/>
            <person name="Lindblad-Toh K."/>
        </authorList>
    </citation>
    <scope>NUCLEOTIDE SEQUENCE [LARGE SCALE GENOMIC DNA]</scope>
</reference>
<dbReference type="GO" id="GO:0007218">
    <property type="term" value="P:neuropeptide signaling pathway"/>
    <property type="evidence" value="ECO:0000318"/>
    <property type="project" value="GO_Central"/>
</dbReference>
<dbReference type="Bgee" id="ENSMODG00000012445">
    <property type="expression patterns" value="Expressed in testis and 7 other cell types or tissues"/>
</dbReference>
<keyword evidence="9" id="KW-0807">Transducer</keyword>
<dbReference type="Pfam" id="PF00001">
    <property type="entry name" value="7tm_1"/>
    <property type="match status" value="1"/>
</dbReference>
<feature type="transmembrane region" description="Helical" evidence="11">
    <location>
        <begin position="178"/>
        <end position="197"/>
    </location>
</feature>
<sequence>MESGALSSGCPQSAPTGPQGLLDGSVSESTPLSLLPDSSTDLKLALTTVSSDLEEKNSSLRGLLIFGYLAVIIVSLVGNFLVCKVIMKRKRVHSATGLFIVNLAGANVLITVLHTPFTLVNFISSTWVFGYMMCQLSRFVHHCSVSVSVLTLGAVALDRHQVTMHPLKARMSTMKGGLYIIVIWIMASCFSLPHALYQRLPQFATNETDHVICIPKFSNTLDVVRKYLDLGTFLLLYFVPLVMILAIYSLMAKKLWLRNAIRDTATEHSITRQQKKRMTLKMLAMVVIVFTICWLPLNSYEVLLSSRAIYSHDALYFAFHWFAMSSTCYNPFIYFWLNKSFRNELKIVLRSWWRKVMRRNQRQPPTPFRRIWRESYPFWESNLSAMPSENPPSGTDHTDIANINPVIEMT</sequence>
<evidence type="ECO:0000259" key="12">
    <source>
        <dbReference type="PROSITE" id="PS50262"/>
    </source>
</evidence>
<dbReference type="GO" id="GO:0008188">
    <property type="term" value="F:neuropeptide receptor activity"/>
    <property type="evidence" value="ECO:0000318"/>
    <property type="project" value="GO_Central"/>
</dbReference>
<dbReference type="SUPFAM" id="SSF81321">
    <property type="entry name" value="Family A G protein-coupled receptor-like"/>
    <property type="match status" value="1"/>
</dbReference>
<dbReference type="OMA" id="RMICLPS"/>
<evidence type="ECO:0000256" key="10">
    <source>
        <dbReference type="SAM" id="MobiDB-lite"/>
    </source>
</evidence>
<dbReference type="AlphaFoldDB" id="F6PJE9"/>
<comment type="similarity">
    <text evidence="2">Belongs to the G-protein coupled receptor 1 family.</text>
</comment>
<organism evidence="13 14">
    <name type="scientific">Monodelphis domestica</name>
    <name type="common">Gray short-tailed opossum</name>
    <dbReference type="NCBI Taxonomy" id="13616"/>
    <lineage>
        <taxon>Eukaryota</taxon>
        <taxon>Metazoa</taxon>
        <taxon>Chordata</taxon>
        <taxon>Craniata</taxon>
        <taxon>Vertebrata</taxon>
        <taxon>Euteleostomi</taxon>
        <taxon>Mammalia</taxon>
        <taxon>Metatheria</taxon>
        <taxon>Didelphimorphia</taxon>
        <taxon>Didelphidae</taxon>
        <taxon>Monodelphis</taxon>
    </lineage>
</organism>
<evidence type="ECO:0000256" key="7">
    <source>
        <dbReference type="ARBA" id="ARBA00023136"/>
    </source>
</evidence>
<feature type="transmembrane region" description="Helical" evidence="11">
    <location>
        <begin position="230"/>
        <end position="252"/>
    </location>
</feature>
<dbReference type="PANTHER" id="PTHR24238:SF69">
    <property type="entry name" value="G-PROTEIN COUPLED RECEPTOR 165"/>
    <property type="match status" value="1"/>
</dbReference>
<evidence type="ECO:0000256" key="2">
    <source>
        <dbReference type="ARBA" id="ARBA00010663"/>
    </source>
</evidence>
<feature type="transmembrane region" description="Helical" evidence="11">
    <location>
        <begin position="317"/>
        <end position="337"/>
    </location>
</feature>
<evidence type="ECO:0000256" key="5">
    <source>
        <dbReference type="ARBA" id="ARBA00022989"/>
    </source>
</evidence>
<feature type="transmembrane region" description="Helical" evidence="11">
    <location>
        <begin position="95"/>
        <end position="119"/>
    </location>
</feature>
<keyword evidence="8" id="KW-0675">Receptor</keyword>
<feature type="transmembrane region" description="Helical" evidence="11">
    <location>
        <begin position="63"/>
        <end position="83"/>
    </location>
</feature>
<dbReference type="InParanoid" id="F6PJE9"/>
<feature type="domain" description="G-protein coupled receptors family 1 profile" evidence="12">
    <location>
        <begin position="78"/>
        <end position="334"/>
    </location>
</feature>
<feature type="transmembrane region" description="Helical" evidence="11">
    <location>
        <begin position="278"/>
        <end position="297"/>
    </location>
</feature>
<dbReference type="HOGENOM" id="CLU_009579_6_1_1"/>
<dbReference type="PRINTS" id="PR01012">
    <property type="entry name" value="NRPEPTIDEYR"/>
</dbReference>
<evidence type="ECO:0000256" key="9">
    <source>
        <dbReference type="ARBA" id="ARBA00023224"/>
    </source>
</evidence>
<keyword evidence="14" id="KW-1185">Reference proteome</keyword>
<evidence type="ECO:0000256" key="8">
    <source>
        <dbReference type="ARBA" id="ARBA00023170"/>
    </source>
</evidence>
<feature type="transmembrane region" description="Helical" evidence="11">
    <location>
        <begin position="139"/>
        <end position="157"/>
    </location>
</feature>
<dbReference type="Gene3D" id="1.20.1070.10">
    <property type="entry name" value="Rhodopsin 7-helix transmembrane proteins"/>
    <property type="match status" value="1"/>
</dbReference>
<keyword evidence="3" id="KW-1003">Cell membrane</keyword>